<evidence type="ECO:0000313" key="3">
    <source>
        <dbReference type="Proteomes" id="UP000030762"/>
    </source>
</evidence>
<name>T0PS06_SAPDV</name>
<gene>
    <name evidence="2" type="ORF">SDRG_17111</name>
</gene>
<keyword evidence="3" id="KW-1185">Reference proteome</keyword>
<evidence type="ECO:0000313" key="2">
    <source>
        <dbReference type="EMBL" id="EQC24991.1"/>
    </source>
</evidence>
<proteinExistence type="predicted"/>
<dbReference type="Proteomes" id="UP000030762">
    <property type="component" value="Unassembled WGS sequence"/>
</dbReference>
<dbReference type="GeneID" id="19957838"/>
<keyword evidence="1" id="KW-0472">Membrane</keyword>
<feature type="transmembrane region" description="Helical" evidence="1">
    <location>
        <begin position="356"/>
        <end position="377"/>
    </location>
</feature>
<feature type="transmembrane region" description="Helical" evidence="1">
    <location>
        <begin position="278"/>
        <end position="300"/>
    </location>
</feature>
<dbReference type="VEuPathDB" id="FungiDB:SDRG_17111"/>
<reference evidence="2 3" key="1">
    <citation type="submission" date="2012-04" db="EMBL/GenBank/DDBJ databases">
        <title>The Genome Sequence of Saprolegnia declina VS20.</title>
        <authorList>
            <consortium name="The Broad Institute Genome Sequencing Platform"/>
            <person name="Russ C."/>
            <person name="Nusbaum C."/>
            <person name="Tyler B."/>
            <person name="van West P."/>
            <person name="Dieguez-Uribeondo J."/>
            <person name="de Bruijn I."/>
            <person name="Tripathy S."/>
            <person name="Jiang R."/>
            <person name="Young S.K."/>
            <person name="Zeng Q."/>
            <person name="Gargeya S."/>
            <person name="Fitzgerald M."/>
            <person name="Haas B."/>
            <person name="Abouelleil A."/>
            <person name="Alvarado L."/>
            <person name="Arachchi H.M."/>
            <person name="Berlin A."/>
            <person name="Chapman S.B."/>
            <person name="Goldberg J."/>
            <person name="Griggs A."/>
            <person name="Gujja S."/>
            <person name="Hansen M."/>
            <person name="Howarth C."/>
            <person name="Imamovic A."/>
            <person name="Larimer J."/>
            <person name="McCowen C."/>
            <person name="Montmayeur A."/>
            <person name="Murphy C."/>
            <person name="Neiman D."/>
            <person name="Pearson M."/>
            <person name="Priest M."/>
            <person name="Roberts A."/>
            <person name="Saif S."/>
            <person name="Shea T."/>
            <person name="Sisk P."/>
            <person name="Sykes S."/>
            <person name="Wortman J."/>
            <person name="Nusbaum C."/>
            <person name="Birren B."/>
        </authorList>
    </citation>
    <scope>NUCLEOTIDE SEQUENCE [LARGE SCALE GENOMIC DNA]</scope>
    <source>
        <strain evidence="2 3">VS20</strain>
    </source>
</reference>
<dbReference type="EMBL" id="JH767330">
    <property type="protein sequence ID" value="EQC24991.1"/>
    <property type="molecule type" value="Genomic_DNA"/>
</dbReference>
<organism evidence="2 3">
    <name type="scientific">Saprolegnia diclina (strain VS20)</name>
    <dbReference type="NCBI Taxonomy" id="1156394"/>
    <lineage>
        <taxon>Eukaryota</taxon>
        <taxon>Sar</taxon>
        <taxon>Stramenopiles</taxon>
        <taxon>Oomycota</taxon>
        <taxon>Saprolegniomycetes</taxon>
        <taxon>Saprolegniales</taxon>
        <taxon>Saprolegniaceae</taxon>
        <taxon>Saprolegnia</taxon>
    </lineage>
</organism>
<sequence>MRRAKIADAQTQRRDYRLRRHRFALAISILSLFNASSMPLAAYLSEYLPWRGFFSTPETYANYTEFNTVYLATNQRRYSNATLPTGVIYVADAAKNTQVTRTLLRLHQPPMDTNACLSKLLLGLPGLMYYSEPQVELLCSTFTSNATSDARGSCYASHLCSFMFGRSCLWLVPGDAISSPYANMEKDATLTTLYFVSEAIRDPEIVWYMFIYRIGTTLFVWSRLWSRYYRHCAQLESLVRRCGHRVVMPSGTWTYELVYEMQVQDSTNPMSLLLGMMYLARSVWFAYWGLCLVSLGLKALRKEHRFSEVDPALIAIAVALYGPIMAYMNGHVLIFVRVSQWLFYCLTPHERQRQEAALMCIFITLLTLSAPLIYGVVAGCTHCRQRRDVDYSASAFNNLKSAFVLRFASVLRRVPQLPPRGGFIYHLLETAPQLKRCPTISLRGTDCFLVCYLNGKLHERLRLSLLTNVDVAKLPRSNEATDFVVHELHPATSKNIAIGPSLDSSFELRTPPEPTLWCI</sequence>
<keyword evidence="1" id="KW-0812">Transmembrane</keyword>
<dbReference type="RefSeq" id="XP_008621568.1">
    <property type="nucleotide sequence ID" value="XM_008623346.1"/>
</dbReference>
<keyword evidence="1" id="KW-1133">Transmembrane helix</keyword>
<dbReference type="AlphaFoldDB" id="T0PS06"/>
<protein>
    <submittedName>
        <fullName evidence="2">Uncharacterized protein</fullName>
    </submittedName>
</protein>
<feature type="transmembrane region" description="Helical" evidence="1">
    <location>
        <begin position="23"/>
        <end position="44"/>
    </location>
</feature>
<feature type="transmembrane region" description="Helical" evidence="1">
    <location>
        <begin position="312"/>
        <end position="336"/>
    </location>
</feature>
<evidence type="ECO:0000256" key="1">
    <source>
        <dbReference type="SAM" id="Phobius"/>
    </source>
</evidence>
<dbReference type="InParanoid" id="T0PS06"/>
<accession>T0PS06</accession>